<dbReference type="Gene3D" id="3.60.40.10">
    <property type="entry name" value="PPM-type phosphatase domain"/>
    <property type="match status" value="1"/>
</dbReference>
<evidence type="ECO:0000313" key="8">
    <source>
        <dbReference type="EMBL" id="NYZ65762.1"/>
    </source>
</evidence>
<keyword evidence="5" id="KW-0067">ATP-binding</keyword>
<keyword evidence="2" id="KW-0808">Transferase</keyword>
<dbReference type="GO" id="GO:0005524">
    <property type="term" value="F:ATP binding"/>
    <property type="evidence" value="ECO:0007669"/>
    <property type="project" value="UniProtKB-KW"/>
</dbReference>
<dbReference type="InterPro" id="IPR011009">
    <property type="entry name" value="Kinase-like_dom_sf"/>
</dbReference>
<evidence type="ECO:0000256" key="4">
    <source>
        <dbReference type="ARBA" id="ARBA00022777"/>
    </source>
</evidence>
<dbReference type="InterPro" id="IPR001932">
    <property type="entry name" value="PPM-type_phosphatase-like_dom"/>
</dbReference>
<evidence type="ECO:0000259" key="6">
    <source>
        <dbReference type="PROSITE" id="PS50011"/>
    </source>
</evidence>
<feature type="domain" description="PPM-type phosphatase" evidence="7">
    <location>
        <begin position="23"/>
        <end position="246"/>
    </location>
</feature>
<dbReference type="PROSITE" id="PS51746">
    <property type="entry name" value="PPM_2"/>
    <property type="match status" value="1"/>
</dbReference>
<dbReference type="SUPFAM" id="SSF81606">
    <property type="entry name" value="PP2C-like"/>
    <property type="match status" value="1"/>
</dbReference>
<dbReference type="SMART" id="SM00220">
    <property type="entry name" value="S_TKc"/>
    <property type="match status" value="1"/>
</dbReference>
<dbReference type="SUPFAM" id="SSF56112">
    <property type="entry name" value="Protein kinase-like (PK-like)"/>
    <property type="match status" value="1"/>
</dbReference>
<evidence type="ECO:0000256" key="1">
    <source>
        <dbReference type="ARBA" id="ARBA00022527"/>
    </source>
</evidence>
<name>A0A853I2P6_9GAMM</name>
<dbReference type="Proteomes" id="UP000569732">
    <property type="component" value="Unassembled WGS sequence"/>
</dbReference>
<dbReference type="CDD" id="cd14014">
    <property type="entry name" value="STKc_PknB_like"/>
    <property type="match status" value="1"/>
</dbReference>
<organism evidence="8 9">
    <name type="scientific">Spartinivicinus marinus</name>
    <dbReference type="NCBI Taxonomy" id="2994442"/>
    <lineage>
        <taxon>Bacteria</taxon>
        <taxon>Pseudomonadati</taxon>
        <taxon>Pseudomonadota</taxon>
        <taxon>Gammaproteobacteria</taxon>
        <taxon>Oceanospirillales</taxon>
        <taxon>Zooshikellaceae</taxon>
        <taxon>Spartinivicinus</taxon>
    </lineage>
</organism>
<feature type="domain" description="Protein kinase" evidence="6">
    <location>
        <begin position="279"/>
        <end position="542"/>
    </location>
</feature>
<dbReference type="PROSITE" id="PS00108">
    <property type="entry name" value="PROTEIN_KINASE_ST"/>
    <property type="match status" value="1"/>
</dbReference>
<evidence type="ECO:0000256" key="2">
    <source>
        <dbReference type="ARBA" id="ARBA00022679"/>
    </source>
</evidence>
<dbReference type="InterPro" id="IPR036457">
    <property type="entry name" value="PPM-type-like_dom_sf"/>
</dbReference>
<dbReference type="InterPro" id="IPR008271">
    <property type="entry name" value="Ser/Thr_kinase_AS"/>
</dbReference>
<evidence type="ECO:0000259" key="7">
    <source>
        <dbReference type="PROSITE" id="PS51746"/>
    </source>
</evidence>
<dbReference type="Gene3D" id="1.10.510.10">
    <property type="entry name" value="Transferase(Phosphotransferase) domain 1"/>
    <property type="match status" value="1"/>
</dbReference>
<reference evidence="8 9" key="1">
    <citation type="submission" date="2020-07" db="EMBL/GenBank/DDBJ databases">
        <title>Endozoicomonas sp. nov., isolated from sediment.</title>
        <authorList>
            <person name="Gu T."/>
        </authorList>
    </citation>
    <scope>NUCLEOTIDE SEQUENCE [LARGE SCALE GENOMIC DNA]</scope>
    <source>
        <strain evidence="8 9">SM1973</strain>
    </source>
</reference>
<protein>
    <submittedName>
        <fullName evidence="8">Bifunctional protein-serine/threonine kinase/phosphatase</fullName>
    </submittedName>
</protein>
<dbReference type="SMART" id="SM00331">
    <property type="entry name" value="PP2C_SIG"/>
    <property type="match status" value="1"/>
</dbReference>
<sequence length="583" mass="66433">MSHCWCLKLEYDSYTSLVVNVGGYSCAGKQAQNQDAFAALSPTNSDKYYKGVVGCIADGASGCAQAKLASQLAVTQFIEDYYCTPASWPVKTAGAKVLSALNHWLYHHSQQHTHNQALLTTFTAVVIKSTTAYLFHAGDSRLYHIRQQQVEQLTRDHRLFQGKQSYLSQAMGAALHIEMDYQQLDVQQGDIFILTTDGVHDVLTEQMLVQHLSQTEYSLEVQAKNIVQQALAQGSSDNLSCLLLQVAQLPNENLSEAQNKLQQQVIPPVLQPGMKIDGYEVKSLLHNSSRSHLYLVQSLQTDEKCVLKAPSLNFAEDIQYLENFAREQWVARRINHPNLIKGLTKPDSSQFQYLLYEYVEGQTLRQWMYDNPKPTLEQVRQLAKSIIKPLRALQRLHMVHRDLKPDNIMLDQQGEIKLIDLGAIAVKGLTELGAFNNAEKEYPQGSADYIAPEYLLDNSYSYLTDLFSLAVMVYEILTGELPFKIAKYPYQKPKNYQAWQYRSLREKRVDIPLWFDLALKKALSPNPAKRYQSFSEFYHDLCTPNRSLISQHQQQPLIKRYPVRFWQVLSSVLFILLVAQVVS</sequence>
<dbReference type="EMBL" id="JACCKB010000007">
    <property type="protein sequence ID" value="NYZ65762.1"/>
    <property type="molecule type" value="Genomic_DNA"/>
</dbReference>
<dbReference type="CDD" id="cd00143">
    <property type="entry name" value="PP2Cc"/>
    <property type="match status" value="1"/>
</dbReference>
<comment type="caution">
    <text evidence="8">The sequence shown here is derived from an EMBL/GenBank/DDBJ whole genome shotgun (WGS) entry which is preliminary data.</text>
</comment>
<evidence type="ECO:0000256" key="3">
    <source>
        <dbReference type="ARBA" id="ARBA00022741"/>
    </source>
</evidence>
<keyword evidence="1" id="KW-0723">Serine/threonine-protein kinase</keyword>
<dbReference type="InterPro" id="IPR000719">
    <property type="entry name" value="Prot_kinase_dom"/>
</dbReference>
<keyword evidence="4 8" id="KW-0418">Kinase</keyword>
<dbReference type="PROSITE" id="PS50011">
    <property type="entry name" value="PROTEIN_KINASE_DOM"/>
    <property type="match status" value="1"/>
</dbReference>
<keyword evidence="9" id="KW-1185">Reference proteome</keyword>
<dbReference type="AlphaFoldDB" id="A0A853I2P6"/>
<dbReference type="SMART" id="SM00332">
    <property type="entry name" value="PP2Cc"/>
    <property type="match status" value="1"/>
</dbReference>
<gene>
    <name evidence="8" type="ORF">H0A36_07030</name>
</gene>
<evidence type="ECO:0000313" key="9">
    <source>
        <dbReference type="Proteomes" id="UP000569732"/>
    </source>
</evidence>
<dbReference type="Pfam" id="PF00069">
    <property type="entry name" value="Pkinase"/>
    <property type="match status" value="1"/>
</dbReference>
<accession>A0A853I2P6</accession>
<evidence type="ECO:0000256" key="5">
    <source>
        <dbReference type="ARBA" id="ARBA00022840"/>
    </source>
</evidence>
<proteinExistence type="predicted"/>
<dbReference type="PANTHER" id="PTHR24351">
    <property type="entry name" value="RIBOSOMAL PROTEIN S6 KINASE"/>
    <property type="match status" value="1"/>
</dbReference>
<dbReference type="Pfam" id="PF13672">
    <property type="entry name" value="PP2C_2"/>
    <property type="match status" value="1"/>
</dbReference>
<keyword evidence="3" id="KW-0547">Nucleotide-binding</keyword>
<dbReference type="GO" id="GO:0004674">
    <property type="term" value="F:protein serine/threonine kinase activity"/>
    <property type="evidence" value="ECO:0007669"/>
    <property type="project" value="UniProtKB-KW"/>
</dbReference>